<name>A0A6J4K662_9BACT</name>
<protein>
    <submittedName>
        <fullName evidence="1">Uncharacterized protein</fullName>
    </submittedName>
</protein>
<reference evidence="1" key="1">
    <citation type="submission" date="2020-02" db="EMBL/GenBank/DDBJ databases">
        <authorList>
            <person name="Meier V. D."/>
        </authorList>
    </citation>
    <scope>NUCLEOTIDE SEQUENCE</scope>
    <source>
        <strain evidence="1">AVDCRST_MAG11</strain>
    </source>
</reference>
<evidence type="ECO:0000313" key="1">
    <source>
        <dbReference type="EMBL" id="CAA9297417.1"/>
    </source>
</evidence>
<dbReference type="AlphaFoldDB" id="A0A6J4K662"/>
<sequence>CSAAPRRPARATRICCARPPPRVVRMLSAQGASRAAGPL</sequence>
<dbReference type="EMBL" id="CADCTU010000126">
    <property type="protein sequence ID" value="CAA9297417.1"/>
    <property type="molecule type" value="Genomic_DNA"/>
</dbReference>
<feature type="non-terminal residue" evidence="1">
    <location>
        <position position="1"/>
    </location>
</feature>
<proteinExistence type="predicted"/>
<accession>A0A6J4K662</accession>
<gene>
    <name evidence="1" type="ORF">AVDCRST_MAG11-588</name>
</gene>
<organism evidence="1">
    <name type="scientific">uncultured Gemmatimonadaceae bacterium</name>
    <dbReference type="NCBI Taxonomy" id="246130"/>
    <lineage>
        <taxon>Bacteria</taxon>
        <taxon>Pseudomonadati</taxon>
        <taxon>Gemmatimonadota</taxon>
        <taxon>Gemmatimonadia</taxon>
        <taxon>Gemmatimonadales</taxon>
        <taxon>Gemmatimonadaceae</taxon>
        <taxon>environmental samples</taxon>
    </lineage>
</organism>
<feature type="non-terminal residue" evidence="1">
    <location>
        <position position="39"/>
    </location>
</feature>